<dbReference type="AlphaFoldDB" id="A0A2M9ZBQ0"/>
<evidence type="ECO:0000259" key="7">
    <source>
        <dbReference type="Pfam" id="PF12823"/>
    </source>
</evidence>
<comment type="caution">
    <text evidence="8">The sequence shown here is derived from an EMBL/GenBank/DDBJ whole genome shotgun (WGS) entry which is preliminary data.</text>
</comment>
<dbReference type="PANTHER" id="PTHR40077">
    <property type="entry name" value="MEMBRANE PROTEIN-RELATED"/>
    <property type="match status" value="1"/>
</dbReference>
<evidence type="ECO:0000256" key="1">
    <source>
        <dbReference type="ARBA" id="ARBA00004651"/>
    </source>
</evidence>
<feature type="domain" description="DUF3817" evidence="7">
    <location>
        <begin position="9"/>
        <end position="94"/>
    </location>
</feature>
<dbReference type="NCBIfam" id="TIGR03954">
    <property type="entry name" value="integ_memb_HG"/>
    <property type="match status" value="1"/>
</dbReference>
<proteinExistence type="predicted"/>
<keyword evidence="3 6" id="KW-0812">Transmembrane</keyword>
<evidence type="ECO:0000313" key="9">
    <source>
        <dbReference type="Proteomes" id="UP000231912"/>
    </source>
</evidence>
<gene>
    <name evidence="8" type="ORF">CH371_09790</name>
</gene>
<dbReference type="Pfam" id="PF12823">
    <property type="entry name" value="DUF3817"/>
    <property type="match status" value="1"/>
</dbReference>
<feature type="transmembrane region" description="Helical" evidence="6">
    <location>
        <begin position="44"/>
        <end position="65"/>
    </location>
</feature>
<protein>
    <recommendedName>
        <fullName evidence="7">DUF3817 domain-containing protein</fullName>
    </recommendedName>
</protein>
<name>A0A2M9ZBQ0_9LEPT</name>
<reference evidence="8 9" key="1">
    <citation type="submission" date="2017-07" db="EMBL/GenBank/DDBJ databases">
        <title>Leptospira spp. isolated from tropical soils.</title>
        <authorList>
            <person name="Thibeaux R."/>
            <person name="Iraola G."/>
            <person name="Ferres I."/>
            <person name="Bierque E."/>
            <person name="Girault D."/>
            <person name="Soupe-Gilbert M.-E."/>
            <person name="Picardeau M."/>
            <person name="Goarant C."/>
        </authorList>
    </citation>
    <scope>NUCLEOTIDE SEQUENCE [LARGE SCALE GENOMIC DNA]</scope>
    <source>
        <strain evidence="8 9">FH2-C-A2</strain>
    </source>
</reference>
<evidence type="ECO:0000256" key="2">
    <source>
        <dbReference type="ARBA" id="ARBA00022475"/>
    </source>
</evidence>
<dbReference type="Proteomes" id="UP000231912">
    <property type="component" value="Unassembled WGS sequence"/>
</dbReference>
<organism evidence="8 9">
    <name type="scientific">Leptospira wolffii</name>
    <dbReference type="NCBI Taxonomy" id="409998"/>
    <lineage>
        <taxon>Bacteria</taxon>
        <taxon>Pseudomonadati</taxon>
        <taxon>Spirochaetota</taxon>
        <taxon>Spirochaetia</taxon>
        <taxon>Leptospirales</taxon>
        <taxon>Leptospiraceae</taxon>
        <taxon>Leptospira</taxon>
    </lineage>
</organism>
<evidence type="ECO:0000256" key="5">
    <source>
        <dbReference type="ARBA" id="ARBA00023136"/>
    </source>
</evidence>
<dbReference type="EMBL" id="NPDT01000003">
    <property type="protein sequence ID" value="PJZ65829.1"/>
    <property type="molecule type" value="Genomic_DNA"/>
</dbReference>
<evidence type="ECO:0000256" key="4">
    <source>
        <dbReference type="ARBA" id="ARBA00022989"/>
    </source>
</evidence>
<feature type="transmembrane region" description="Helical" evidence="6">
    <location>
        <begin position="12"/>
        <end position="32"/>
    </location>
</feature>
<feature type="transmembrane region" description="Helical" evidence="6">
    <location>
        <begin position="77"/>
        <end position="95"/>
    </location>
</feature>
<sequence>MRLFTSKLGWLRVLSVLEGFSLIILVFIGVPLKRIWESPELVQILGPIHGAFFLLFCMNLLGTAVEYRWKWTLSTKLFLASMIPFGTIFLDYKVLKPMWESEVSEENPAE</sequence>
<dbReference type="PANTHER" id="PTHR40077:SF1">
    <property type="entry name" value="MEMBRANE PROTEIN"/>
    <property type="match status" value="1"/>
</dbReference>
<evidence type="ECO:0000313" key="8">
    <source>
        <dbReference type="EMBL" id="PJZ65829.1"/>
    </source>
</evidence>
<keyword evidence="2" id="KW-1003">Cell membrane</keyword>
<evidence type="ECO:0000256" key="6">
    <source>
        <dbReference type="SAM" id="Phobius"/>
    </source>
</evidence>
<dbReference type="GO" id="GO:0005886">
    <property type="term" value="C:plasma membrane"/>
    <property type="evidence" value="ECO:0007669"/>
    <property type="project" value="UniProtKB-SubCell"/>
</dbReference>
<evidence type="ECO:0000256" key="3">
    <source>
        <dbReference type="ARBA" id="ARBA00022692"/>
    </source>
</evidence>
<dbReference type="InterPro" id="IPR023845">
    <property type="entry name" value="DUF3817_TM"/>
</dbReference>
<keyword evidence="5 6" id="KW-0472">Membrane</keyword>
<dbReference type="RefSeq" id="WP_100758736.1">
    <property type="nucleotide sequence ID" value="NZ_NPDT01000003.1"/>
</dbReference>
<keyword evidence="4 6" id="KW-1133">Transmembrane helix</keyword>
<comment type="subcellular location">
    <subcellularLocation>
        <location evidence="1">Cell membrane</location>
        <topology evidence="1">Multi-pass membrane protein</topology>
    </subcellularLocation>
</comment>
<accession>A0A2M9ZBQ0</accession>